<evidence type="ECO:0000256" key="1">
    <source>
        <dbReference type="SAM" id="MobiDB-lite"/>
    </source>
</evidence>
<dbReference type="AlphaFoldDB" id="A0ABD3F7U9"/>
<accession>A0ABD3F7U9</accession>
<dbReference type="EMBL" id="JBIMZQ010000030">
    <property type="protein sequence ID" value="KAL3662803.1"/>
    <property type="molecule type" value="Genomic_DNA"/>
</dbReference>
<name>A0ABD3F7U9_9STRA</name>
<dbReference type="Proteomes" id="UP001632037">
    <property type="component" value="Unassembled WGS sequence"/>
</dbReference>
<evidence type="ECO:0000313" key="2">
    <source>
        <dbReference type="EMBL" id="KAL3662803.1"/>
    </source>
</evidence>
<gene>
    <name evidence="2" type="ORF">V7S43_012205</name>
</gene>
<reference evidence="2 3" key="1">
    <citation type="submission" date="2024-09" db="EMBL/GenBank/DDBJ databases">
        <title>Genome sequencing and assembly of Phytophthora oleae, isolate VK10A, causative agent of rot of olive drupes.</title>
        <authorList>
            <person name="Conti Taguali S."/>
            <person name="Riolo M."/>
            <person name="La Spada F."/>
            <person name="Cacciola S.O."/>
            <person name="Dionisio G."/>
        </authorList>
    </citation>
    <scope>NUCLEOTIDE SEQUENCE [LARGE SCALE GENOMIC DNA]</scope>
    <source>
        <strain evidence="2 3">VK10A</strain>
    </source>
</reference>
<keyword evidence="3" id="KW-1185">Reference proteome</keyword>
<organism evidence="2 3">
    <name type="scientific">Phytophthora oleae</name>
    <dbReference type="NCBI Taxonomy" id="2107226"/>
    <lineage>
        <taxon>Eukaryota</taxon>
        <taxon>Sar</taxon>
        <taxon>Stramenopiles</taxon>
        <taxon>Oomycota</taxon>
        <taxon>Peronosporomycetes</taxon>
        <taxon>Peronosporales</taxon>
        <taxon>Peronosporaceae</taxon>
        <taxon>Phytophthora</taxon>
    </lineage>
</organism>
<sequence length="211" mass="24184">MALSTNNMRKCMRANHRGGPPVRFHNQFFGRTADELWGRLHTTKRQRGKSVEEWGDRVTDLCDSLNYPNPQMRYQLFRRGLRNKRMLAVLDSSPARDISVACEWLMVKDLHRLAEEDEEFSDDVHEGGRNAQTASVDALAQQLQAFMQQLQQWQQQIMDNRWEQPVDQSSRLPTVSAVVNSPMNGYLSGNGGPRRGIQMAEDRRTQDGGPV</sequence>
<feature type="compositionally biased region" description="Basic and acidic residues" evidence="1">
    <location>
        <begin position="200"/>
        <end position="211"/>
    </location>
</feature>
<feature type="region of interest" description="Disordered" evidence="1">
    <location>
        <begin position="183"/>
        <end position="211"/>
    </location>
</feature>
<proteinExistence type="predicted"/>
<evidence type="ECO:0000313" key="3">
    <source>
        <dbReference type="Proteomes" id="UP001632037"/>
    </source>
</evidence>
<protein>
    <submittedName>
        <fullName evidence="2">Uncharacterized protein</fullName>
    </submittedName>
</protein>
<comment type="caution">
    <text evidence="2">The sequence shown here is derived from an EMBL/GenBank/DDBJ whole genome shotgun (WGS) entry which is preliminary data.</text>
</comment>